<keyword evidence="2" id="KW-0238">DNA-binding</keyword>
<evidence type="ECO:0000313" key="5">
    <source>
        <dbReference type="EMBL" id="PZW34376.1"/>
    </source>
</evidence>
<evidence type="ECO:0000256" key="1">
    <source>
        <dbReference type="ARBA" id="ARBA00023015"/>
    </source>
</evidence>
<evidence type="ECO:0000256" key="2">
    <source>
        <dbReference type="ARBA" id="ARBA00023125"/>
    </source>
</evidence>
<dbReference type="PANTHER" id="PTHR30146">
    <property type="entry name" value="LACI-RELATED TRANSCRIPTIONAL REPRESSOR"/>
    <property type="match status" value="1"/>
</dbReference>
<organism evidence="5 6">
    <name type="scientific">Thermosporothrix hazakensis</name>
    <dbReference type="NCBI Taxonomy" id="644383"/>
    <lineage>
        <taxon>Bacteria</taxon>
        <taxon>Bacillati</taxon>
        <taxon>Chloroflexota</taxon>
        <taxon>Ktedonobacteria</taxon>
        <taxon>Ktedonobacterales</taxon>
        <taxon>Thermosporotrichaceae</taxon>
        <taxon>Thermosporothrix</taxon>
    </lineage>
</organism>
<feature type="domain" description="HTH lacI-type" evidence="4">
    <location>
        <begin position="8"/>
        <end position="64"/>
    </location>
</feature>
<keyword evidence="6" id="KW-1185">Reference proteome</keyword>
<dbReference type="InterPro" id="IPR028082">
    <property type="entry name" value="Peripla_BP_I"/>
</dbReference>
<name>A0A326UAU3_THEHA</name>
<dbReference type="PANTHER" id="PTHR30146:SF109">
    <property type="entry name" value="HTH-TYPE TRANSCRIPTIONAL REGULATOR GALS"/>
    <property type="match status" value="1"/>
</dbReference>
<sequence length="337" mass="35965">MQEKQPRPTSFDVARRAGVSQSAVSLVFGGKAEGRVGKRTQEAILQAARELGYHPNRAARTLRSGRSRIVALVVPDVSNPYFAAVLQGAEEAARTSGYSVLLAQLHEEQDWQHVVLDALTSRAVDGFLFCTLQPPSESIAQVLQGKAIIVDETYQGLPSLQLDVETGMQAAMEHLIHLGHRRIAHLGAAVDATSFHQRHHAYQAALHQAGLSFPADYLARAAFTSADASRAAHQLLTCPEPPSAIVCDSDVLAVGVYKAARALHRSIPRDLSVVSFDDSIIASMLDPELTTVAIPARTIGAQALALLLQALEEGTAPASLTIPLTLMIRASTAQPAG</sequence>
<evidence type="ECO:0000259" key="4">
    <source>
        <dbReference type="PROSITE" id="PS50932"/>
    </source>
</evidence>
<gene>
    <name evidence="5" type="ORF">EI42_01213</name>
</gene>
<keyword evidence="1" id="KW-0805">Transcription regulation</keyword>
<dbReference type="InterPro" id="IPR046335">
    <property type="entry name" value="LacI/GalR-like_sensor"/>
</dbReference>
<evidence type="ECO:0000256" key="3">
    <source>
        <dbReference type="ARBA" id="ARBA00023163"/>
    </source>
</evidence>
<accession>A0A326UAU3</accession>
<proteinExistence type="predicted"/>
<dbReference type="SUPFAM" id="SSF47413">
    <property type="entry name" value="lambda repressor-like DNA-binding domains"/>
    <property type="match status" value="1"/>
</dbReference>
<dbReference type="GO" id="GO:0003700">
    <property type="term" value="F:DNA-binding transcription factor activity"/>
    <property type="evidence" value="ECO:0007669"/>
    <property type="project" value="TreeGrafter"/>
</dbReference>
<dbReference type="RefSeq" id="WP_111319868.1">
    <property type="nucleotide sequence ID" value="NZ_BIFX01000001.1"/>
</dbReference>
<dbReference type="SUPFAM" id="SSF53822">
    <property type="entry name" value="Periplasmic binding protein-like I"/>
    <property type="match status" value="1"/>
</dbReference>
<dbReference type="CDD" id="cd01392">
    <property type="entry name" value="HTH_LacI"/>
    <property type="match status" value="1"/>
</dbReference>
<dbReference type="AlphaFoldDB" id="A0A326UAU3"/>
<dbReference type="CDD" id="cd06267">
    <property type="entry name" value="PBP1_LacI_sugar_binding-like"/>
    <property type="match status" value="1"/>
</dbReference>
<dbReference type="InterPro" id="IPR000843">
    <property type="entry name" value="HTH_LacI"/>
</dbReference>
<keyword evidence="3" id="KW-0804">Transcription</keyword>
<comment type="caution">
    <text evidence="5">The sequence shown here is derived from an EMBL/GenBank/DDBJ whole genome shotgun (WGS) entry which is preliminary data.</text>
</comment>
<dbReference type="SMART" id="SM00354">
    <property type="entry name" value="HTH_LACI"/>
    <property type="match status" value="1"/>
</dbReference>
<dbReference type="InterPro" id="IPR010982">
    <property type="entry name" value="Lambda_DNA-bd_dom_sf"/>
</dbReference>
<dbReference type="Gene3D" id="1.10.260.40">
    <property type="entry name" value="lambda repressor-like DNA-binding domains"/>
    <property type="match status" value="1"/>
</dbReference>
<protein>
    <submittedName>
        <fullName evidence="5">LacI family transcriptional regulator</fullName>
    </submittedName>
</protein>
<evidence type="ECO:0000313" key="6">
    <source>
        <dbReference type="Proteomes" id="UP000248806"/>
    </source>
</evidence>
<reference evidence="5 6" key="1">
    <citation type="submission" date="2018-06" db="EMBL/GenBank/DDBJ databases">
        <title>Genomic Encyclopedia of Archaeal and Bacterial Type Strains, Phase II (KMG-II): from individual species to whole genera.</title>
        <authorList>
            <person name="Goeker M."/>
        </authorList>
    </citation>
    <scope>NUCLEOTIDE SEQUENCE [LARGE SCALE GENOMIC DNA]</scope>
    <source>
        <strain evidence="5 6">ATCC BAA-1881</strain>
    </source>
</reference>
<dbReference type="Gene3D" id="3.40.50.2300">
    <property type="match status" value="2"/>
</dbReference>
<dbReference type="PROSITE" id="PS50932">
    <property type="entry name" value="HTH_LACI_2"/>
    <property type="match status" value="1"/>
</dbReference>
<dbReference type="OrthoDB" id="156657at2"/>
<dbReference type="Pfam" id="PF00356">
    <property type="entry name" value="LacI"/>
    <property type="match status" value="1"/>
</dbReference>
<dbReference type="Pfam" id="PF13377">
    <property type="entry name" value="Peripla_BP_3"/>
    <property type="match status" value="1"/>
</dbReference>
<dbReference type="EMBL" id="QKUF01000002">
    <property type="protein sequence ID" value="PZW34376.1"/>
    <property type="molecule type" value="Genomic_DNA"/>
</dbReference>
<dbReference type="Proteomes" id="UP000248806">
    <property type="component" value="Unassembled WGS sequence"/>
</dbReference>
<dbReference type="GO" id="GO:0000976">
    <property type="term" value="F:transcription cis-regulatory region binding"/>
    <property type="evidence" value="ECO:0007669"/>
    <property type="project" value="TreeGrafter"/>
</dbReference>